<reference evidence="2 3" key="1">
    <citation type="submission" date="2019-12" db="EMBL/GenBank/DDBJ databases">
        <authorList>
            <person name="Floudas D."/>
            <person name="Bentzer J."/>
            <person name="Ahren D."/>
            <person name="Johansson T."/>
            <person name="Persson P."/>
            <person name="Tunlid A."/>
        </authorList>
    </citation>
    <scope>NUCLEOTIDE SEQUENCE [LARGE SCALE GENOMIC DNA]</scope>
    <source>
        <strain evidence="2 3">CBS 102.39</strain>
    </source>
</reference>
<feature type="region of interest" description="Disordered" evidence="1">
    <location>
        <begin position="1"/>
        <end position="71"/>
    </location>
</feature>
<accession>A0A8H4QKP4</accession>
<evidence type="ECO:0000313" key="3">
    <source>
        <dbReference type="Proteomes" id="UP000521872"/>
    </source>
</evidence>
<name>A0A8H4QKP4_9AGAR</name>
<sequence>MSSCTMPRSNTKPGSSKKQDPKPDKDIMFEELFFEPLGDDEDSTIDSNVEEVSEVELSGSGDSDDSEGELERGKRIKVRVYATLYGKDVKCREQTPLHRVLNEFGEGLREYTKTNVRMRKKVVALGNSVAVAGRDPTVDVFSYNPPLDPMSSLVNFKKDTIRAILLNVPLSIHHNEHADAASSRTKHISPKSTCNLAIFCTARKRKQRTRGSYKTGKTERHENERPISLSSEIEFRVEQRI</sequence>
<feature type="compositionally biased region" description="Polar residues" evidence="1">
    <location>
        <begin position="1"/>
        <end position="11"/>
    </location>
</feature>
<comment type="caution">
    <text evidence="2">The sequence shown here is derived from an EMBL/GenBank/DDBJ whole genome shotgun (WGS) entry which is preliminary data.</text>
</comment>
<organism evidence="2 3">
    <name type="scientific">Agrocybe pediades</name>
    <dbReference type="NCBI Taxonomy" id="84607"/>
    <lineage>
        <taxon>Eukaryota</taxon>
        <taxon>Fungi</taxon>
        <taxon>Dikarya</taxon>
        <taxon>Basidiomycota</taxon>
        <taxon>Agaricomycotina</taxon>
        <taxon>Agaricomycetes</taxon>
        <taxon>Agaricomycetidae</taxon>
        <taxon>Agaricales</taxon>
        <taxon>Agaricineae</taxon>
        <taxon>Strophariaceae</taxon>
        <taxon>Agrocybe</taxon>
    </lineage>
</organism>
<feature type="compositionally biased region" description="Acidic residues" evidence="1">
    <location>
        <begin position="37"/>
        <end position="54"/>
    </location>
</feature>
<protein>
    <submittedName>
        <fullName evidence="2">Uncharacterized protein</fullName>
    </submittedName>
</protein>
<gene>
    <name evidence="2" type="ORF">D9613_012709</name>
</gene>
<dbReference type="EMBL" id="JAACJL010000048">
    <property type="protein sequence ID" value="KAF4612591.1"/>
    <property type="molecule type" value="Genomic_DNA"/>
</dbReference>
<keyword evidence="3" id="KW-1185">Reference proteome</keyword>
<feature type="compositionally biased region" description="Basic and acidic residues" evidence="1">
    <location>
        <begin position="17"/>
        <end position="28"/>
    </location>
</feature>
<dbReference type="Proteomes" id="UP000521872">
    <property type="component" value="Unassembled WGS sequence"/>
</dbReference>
<dbReference type="AlphaFoldDB" id="A0A8H4QKP4"/>
<evidence type="ECO:0000256" key="1">
    <source>
        <dbReference type="SAM" id="MobiDB-lite"/>
    </source>
</evidence>
<proteinExistence type="predicted"/>
<evidence type="ECO:0000313" key="2">
    <source>
        <dbReference type="EMBL" id="KAF4612591.1"/>
    </source>
</evidence>